<sequence>MSTEVYLIRHGETIWNKAGRFQGCTDIDLSEDGIKQANHLKEALKHKFDVIYASPLRRAYDTAVILGESNGGLLPIIEDDIKEINFGTWEGFTFHEIKEKYPEEFNAFRSDEGKLMGGDLTLEKVIIRATEAIRKLVEANQGKKIAIVAHGGIIKAALIGLFDWKITMYHHFYLGNTSITRLSFVTPSNPLLIGFNDMHHLPGHTL</sequence>
<dbReference type="PRINTS" id="PR00991">
    <property type="entry name" value="6PFRUCTKNASE"/>
</dbReference>
<keyword evidence="1" id="KW-0324">Glycolysis</keyword>
<dbReference type="InterPro" id="IPR001345">
    <property type="entry name" value="PG/BPGM_mutase_AS"/>
</dbReference>
<protein>
    <submittedName>
        <fullName evidence="3">Phosphoglycerate mutase</fullName>
    </submittedName>
</protein>
<dbReference type="InterPro" id="IPR013078">
    <property type="entry name" value="His_Pase_superF_clade-1"/>
</dbReference>
<keyword evidence="4" id="KW-1185">Reference proteome</keyword>
<keyword evidence="2" id="KW-0413">Isomerase</keyword>
<gene>
    <name evidence="3" type="ORF">acsn021_36390</name>
</gene>
<dbReference type="GO" id="GO:0005524">
    <property type="term" value="F:ATP binding"/>
    <property type="evidence" value="ECO:0007669"/>
    <property type="project" value="InterPro"/>
</dbReference>
<dbReference type="GO" id="GO:0006003">
    <property type="term" value="P:fructose 2,6-bisphosphate metabolic process"/>
    <property type="evidence" value="ECO:0007669"/>
    <property type="project" value="InterPro"/>
</dbReference>
<dbReference type="Pfam" id="PF00300">
    <property type="entry name" value="His_Phos_1"/>
    <property type="match status" value="1"/>
</dbReference>
<dbReference type="GO" id="GO:0005737">
    <property type="term" value="C:cytoplasm"/>
    <property type="evidence" value="ECO:0007669"/>
    <property type="project" value="TreeGrafter"/>
</dbReference>
<dbReference type="PANTHER" id="PTHR48100:SF1">
    <property type="entry name" value="HISTIDINE PHOSPHATASE FAMILY PROTEIN-RELATED"/>
    <property type="match status" value="1"/>
</dbReference>
<dbReference type="SUPFAM" id="SSF53254">
    <property type="entry name" value="Phosphoglycerate mutase-like"/>
    <property type="match status" value="1"/>
</dbReference>
<dbReference type="InterPro" id="IPR003094">
    <property type="entry name" value="6Pfruct_kin"/>
</dbReference>
<dbReference type="CDD" id="cd07067">
    <property type="entry name" value="HP_PGM_like"/>
    <property type="match status" value="1"/>
</dbReference>
<dbReference type="AlphaFoldDB" id="A0A6S6R9E3"/>
<name>A0A6S6R9E3_9FIRM</name>
<dbReference type="Gene3D" id="3.40.50.1240">
    <property type="entry name" value="Phosphoglycerate mutase-like"/>
    <property type="match status" value="1"/>
</dbReference>
<organism evidence="3 4">
    <name type="scientific">Anaerocolumna cellulosilytica</name>
    <dbReference type="NCBI Taxonomy" id="433286"/>
    <lineage>
        <taxon>Bacteria</taxon>
        <taxon>Bacillati</taxon>
        <taxon>Bacillota</taxon>
        <taxon>Clostridia</taxon>
        <taxon>Lachnospirales</taxon>
        <taxon>Lachnospiraceae</taxon>
        <taxon>Anaerocolumna</taxon>
    </lineage>
</organism>
<dbReference type="PROSITE" id="PS00175">
    <property type="entry name" value="PG_MUTASE"/>
    <property type="match status" value="1"/>
</dbReference>
<dbReference type="InterPro" id="IPR029033">
    <property type="entry name" value="His_PPase_superfam"/>
</dbReference>
<accession>A0A6S6R9E3</accession>
<reference evidence="3 4" key="1">
    <citation type="journal article" date="2016" name="Int. J. Syst. Evol. Microbiol.">
        <title>Descriptions of Anaerotaenia torta gen. nov., sp. nov. and Anaerocolumna cellulosilytica gen. nov., sp. nov. isolated from a methanogenic reactor of cattle waste.</title>
        <authorList>
            <person name="Uek A."/>
            <person name="Ohtaki Y."/>
            <person name="Kaku N."/>
            <person name="Ueki K."/>
        </authorList>
    </citation>
    <scope>NUCLEOTIDE SEQUENCE [LARGE SCALE GENOMIC DNA]</scope>
    <source>
        <strain evidence="3 4">SN021</strain>
    </source>
</reference>
<dbReference type="KEGG" id="acel:acsn021_36390"/>
<dbReference type="RefSeq" id="WP_184091801.1">
    <property type="nucleotide sequence ID" value="NZ_AP023367.1"/>
</dbReference>
<evidence type="ECO:0000256" key="1">
    <source>
        <dbReference type="ARBA" id="ARBA00023152"/>
    </source>
</evidence>
<proteinExistence type="predicted"/>
<dbReference type="PANTHER" id="PTHR48100">
    <property type="entry name" value="BROAD-SPECIFICITY PHOSPHATASE YOR283W-RELATED"/>
    <property type="match status" value="1"/>
</dbReference>
<dbReference type="InterPro" id="IPR050275">
    <property type="entry name" value="PGM_Phosphatase"/>
</dbReference>
<dbReference type="SMART" id="SM00855">
    <property type="entry name" value="PGAM"/>
    <property type="match status" value="1"/>
</dbReference>
<dbReference type="EMBL" id="AP023367">
    <property type="protein sequence ID" value="BCJ96070.1"/>
    <property type="molecule type" value="Genomic_DNA"/>
</dbReference>
<dbReference type="Proteomes" id="UP000515561">
    <property type="component" value="Chromosome"/>
</dbReference>
<evidence type="ECO:0000256" key="2">
    <source>
        <dbReference type="ARBA" id="ARBA00023235"/>
    </source>
</evidence>
<evidence type="ECO:0000313" key="4">
    <source>
        <dbReference type="Proteomes" id="UP000515561"/>
    </source>
</evidence>
<dbReference type="GO" id="GO:0016791">
    <property type="term" value="F:phosphatase activity"/>
    <property type="evidence" value="ECO:0007669"/>
    <property type="project" value="TreeGrafter"/>
</dbReference>
<evidence type="ECO:0000313" key="3">
    <source>
        <dbReference type="EMBL" id="BCJ96070.1"/>
    </source>
</evidence>